<reference evidence="1 2" key="1">
    <citation type="journal article" date="2024" name="G3 (Bethesda)">
        <title>Genome assembly of Hibiscus sabdariffa L. provides insights into metabolisms of medicinal natural products.</title>
        <authorList>
            <person name="Kim T."/>
        </authorList>
    </citation>
    <scope>NUCLEOTIDE SEQUENCE [LARGE SCALE GENOMIC DNA]</scope>
    <source>
        <strain evidence="1">TK-2024</strain>
        <tissue evidence="1">Old leaves</tissue>
    </source>
</reference>
<keyword evidence="2" id="KW-1185">Reference proteome</keyword>
<evidence type="ECO:0000313" key="1">
    <source>
        <dbReference type="EMBL" id="KAK8521648.1"/>
    </source>
</evidence>
<dbReference type="Proteomes" id="UP001472677">
    <property type="component" value="Unassembled WGS sequence"/>
</dbReference>
<comment type="caution">
    <text evidence="1">The sequence shown here is derived from an EMBL/GenBank/DDBJ whole genome shotgun (WGS) entry which is preliminary data.</text>
</comment>
<organism evidence="1 2">
    <name type="scientific">Hibiscus sabdariffa</name>
    <name type="common">roselle</name>
    <dbReference type="NCBI Taxonomy" id="183260"/>
    <lineage>
        <taxon>Eukaryota</taxon>
        <taxon>Viridiplantae</taxon>
        <taxon>Streptophyta</taxon>
        <taxon>Embryophyta</taxon>
        <taxon>Tracheophyta</taxon>
        <taxon>Spermatophyta</taxon>
        <taxon>Magnoliopsida</taxon>
        <taxon>eudicotyledons</taxon>
        <taxon>Gunneridae</taxon>
        <taxon>Pentapetalae</taxon>
        <taxon>rosids</taxon>
        <taxon>malvids</taxon>
        <taxon>Malvales</taxon>
        <taxon>Malvaceae</taxon>
        <taxon>Malvoideae</taxon>
        <taxon>Hibiscus</taxon>
    </lineage>
</organism>
<sequence length="78" mass="8657">MVSTEGLKVEGYEVHHRGLRPRSGLVTTVMKEGGGAEGGRGRSVRWSQRFGDRWIVDLRMEGGDASKWRCLNGPRESA</sequence>
<evidence type="ECO:0000313" key="2">
    <source>
        <dbReference type="Proteomes" id="UP001472677"/>
    </source>
</evidence>
<protein>
    <submittedName>
        <fullName evidence="1">Uncharacterized protein</fullName>
    </submittedName>
</protein>
<proteinExistence type="predicted"/>
<accession>A0ABR2CPZ1</accession>
<dbReference type="EMBL" id="JBBPBM010000047">
    <property type="protein sequence ID" value="KAK8521648.1"/>
    <property type="molecule type" value="Genomic_DNA"/>
</dbReference>
<name>A0ABR2CPZ1_9ROSI</name>
<gene>
    <name evidence="1" type="ORF">V6N12_031540</name>
</gene>